<dbReference type="InterPro" id="IPR032816">
    <property type="entry name" value="VTT_dom"/>
</dbReference>
<sequence length="152" mass="17070">MPLFFSSLPASYDLIALFSLSFLAATILPLGSEWLLILLLQKGTYQPETLVGIAAIANYLGSCTNYIIGLYGGSFLIRRVLRLSDRDLYRAQNFYQRYGCWSLFFSWLPVIGDPLCLIAGIFRMNFPLFSLMVFSGKVVRYAAVAVIALKLF</sequence>
<keyword evidence="1" id="KW-0472">Membrane</keyword>
<dbReference type="eggNOG" id="COG1238">
    <property type="taxonomic scope" value="Bacteria"/>
</dbReference>
<evidence type="ECO:0000259" key="2">
    <source>
        <dbReference type="Pfam" id="PF09335"/>
    </source>
</evidence>
<keyword evidence="4" id="KW-1185">Reference proteome</keyword>
<dbReference type="Proteomes" id="UP000000602">
    <property type="component" value="Chromosome"/>
</dbReference>
<keyword evidence="1" id="KW-1133">Transmembrane helix</keyword>
<dbReference type="AlphaFoldDB" id="Q6AQA7"/>
<dbReference type="PANTHER" id="PTHR42709">
    <property type="entry name" value="ALKALINE PHOSPHATASE LIKE PROTEIN"/>
    <property type="match status" value="1"/>
</dbReference>
<dbReference type="OrthoDB" id="5419086at2"/>
<feature type="transmembrane region" description="Helical" evidence="1">
    <location>
        <begin position="128"/>
        <end position="149"/>
    </location>
</feature>
<evidence type="ECO:0000256" key="1">
    <source>
        <dbReference type="SAM" id="Phobius"/>
    </source>
</evidence>
<name>Q6AQA7_DESPS</name>
<feature type="transmembrane region" description="Helical" evidence="1">
    <location>
        <begin position="98"/>
        <end position="122"/>
    </location>
</feature>
<evidence type="ECO:0000313" key="4">
    <source>
        <dbReference type="Proteomes" id="UP000000602"/>
    </source>
</evidence>
<dbReference type="RefSeq" id="WP_011187982.1">
    <property type="nucleotide sequence ID" value="NC_006138.1"/>
</dbReference>
<feature type="transmembrane region" description="Helical" evidence="1">
    <location>
        <begin position="50"/>
        <end position="77"/>
    </location>
</feature>
<gene>
    <name evidence="3" type="ordered locus">DP0737</name>
</gene>
<accession>Q6AQA7</accession>
<reference evidence="4" key="1">
    <citation type="journal article" date="2004" name="Environ. Microbiol.">
        <title>The genome of Desulfotalea psychrophila, a sulfate-reducing bacterium from permanently cold Arctic sediments.</title>
        <authorList>
            <person name="Rabus R."/>
            <person name="Ruepp A."/>
            <person name="Frickey T."/>
            <person name="Rattei T."/>
            <person name="Fartmann B."/>
            <person name="Stark M."/>
            <person name="Bauer M."/>
            <person name="Zibat A."/>
            <person name="Lombardot T."/>
            <person name="Becker I."/>
            <person name="Amann J."/>
            <person name="Gellner K."/>
            <person name="Teeling H."/>
            <person name="Leuschner W.D."/>
            <person name="Gloeckner F.-O."/>
            <person name="Lupas A.N."/>
            <person name="Amann R."/>
            <person name="Klenk H.-P."/>
        </authorList>
    </citation>
    <scope>NUCLEOTIDE SEQUENCE [LARGE SCALE GENOMIC DNA]</scope>
    <source>
        <strain evidence="4">DSM 12343 / LSv54</strain>
    </source>
</reference>
<keyword evidence="1" id="KW-0812">Transmembrane</keyword>
<dbReference type="EMBL" id="CR522870">
    <property type="protein sequence ID" value="CAG35466.1"/>
    <property type="molecule type" value="Genomic_DNA"/>
</dbReference>
<dbReference type="InterPro" id="IPR051311">
    <property type="entry name" value="DedA_domain"/>
</dbReference>
<dbReference type="PANTHER" id="PTHR42709:SF4">
    <property type="entry name" value="INNER MEMBRANE PROTEIN YQAA"/>
    <property type="match status" value="1"/>
</dbReference>
<protein>
    <recommendedName>
        <fullName evidence="2">VTT domain-containing protein</fullName>
    </recommendedName>
</protein>
<proteinExistence type="predicted"/>
<dbReference type="KEGG" id="dps:DP0737"/>
<evidence type="ECO:0000313" key="3">
    <source>
        <dbReference type="EMBL" id="CAG35466.1"/>
    </source>
</evidence>
<dbReference type="HOGENOM" id="CLU_125997_0_0_7"/>
<organism evidence="3 4">
    <name type="scientific">Desulfotalea psychrophila (strain LSv54 / DSM 12343)</name>
    <dbReference type="NCBI Taxonomy" id="177439"/>
    <lineage>
        <taxon>Bacteria</taxon>
        <taxon>Pseudomonadati</taxon>
        <taxon>Thermodesulfobacteriota</taxon>
        <taxon>Desulfobulbia</taxon>
        <taxon>Desulfobulbales</taxon>
        <taxon>Desulfocapsaceae</taxon>
        <taxon>Desulfotalea</taxon>
    </lineage>
</organism>
<feature type="domain" description="VTT" evidence="2">
    <location>
        <begin position="45"/>
        <end position="147"/>
    </location>
</feature>
<feature type="transmembrane region" description="Helical" evidence="1">
    <location>
        <begin position="12"/>
        <end position="30"/>
    </location>
</feature>
<dbReference type="Pfam" id="PF09335">
    <property type="entry name" value="VTT_dom"/>
    <property type="match status" value="1"/>
</dbReference>